<sequence length="324" mass="35839">MQLKTGLLLSLASTQCGKCPTPVLALGECASIMSAAARLSVRSLFATSSLWTPPAGIVCLDEESAWLEAGPLLLPSYGVLYIGNLPKFGSKFLSQITAAVDSELVTLQQKPGSCSVDPKILTYPLKSAVWTHWKCNQYVWQDMHQLRTLIDVFGMPFISEIGCDDETISSCVIQNATGQTCYERQRIIPENDFREFLGIISSEQVEMSEEASSLIRNYFVASRRERPDSLPIKAVKVLTAMCESHARLSFRNMATYEDAVASIFLYEESVVTLFGKSLILEAPRRCCNSNNSYELAKQMDSTLASFSDWLESYIATVNCSGLLQ</sequence>
<dbReference type="InterPro" id="IPR027417">
    <property type="entry name" value="P-loop_NTPase"/>
</dbReference>
<evidence type="ECO:0000313" key="2">
    <source>
        <dbReference type="Proteomes" id="UP001461498"/>
    </source>
</evidence>
<dbReference type="Gene3D" id="3.40.50.300">
    <property type="entry name" value="P-loop containing nucleotide triphosphate hydrolases"/>
    <property type="match status" value="1"/>
</dbReference>
<dbReference type="AlphaFoldDB" id="A0AAW1DIF6"/>
<organism evidence="1 2">
    <name type="scientific">Rhynocoris fuscipes</name>
    <dbReference type="NCBI Taxonomy" id="488301"/>
    <lineage>
        <taxon>Eukaryota</taxon>
        <taxon>Metazoa</taxon>
        <taxon>Ecdysozoa</taxon>
        <taxon>Arthropoda</taxon>
        <taxon>Hexapoda</taxon>
        <taxon>Insecta</taxon>
        <taxon>Pterygota</taxon>
        <taxon>Neoptera</taxon>
        <taxon>Paraneoptera</taxon>
        <taxon>Hemiptera</taxon>
        <taxon>Heteroptera</taxon>
        <taxon>Panheteroptera</taxon>
        <taxon>Cimicomorpha</taxon>
        <taxon>Reduviidae</taxon>
        <taxon>Harpactorinae</taxon>
        <taxon>Harpactorini</taxon>
        <taxon>Rhynocoris</taxon>
    </lineage>
</organism>
<keyword evidence="2" id="KW-1185">Reference proteome</keyword>
<dbReference type="Proteomes" id="UP001461498">
    <property type="component" value="Unassembled WGS sequence"/>
</dbReference>
<reference evidence="1 2" key="1">
    <citation type="submission" date="2022-12" db="EMBL/GenBank/DDBJ databases">
        <title>Chromosome-level genome assembly of true bugs.</title>
        <authorList>
            <person name="Ma L."/>
            <person name="Li H."/>
        </authorList>
    </citation>
    <scope>NUCLEOTIDE SEQUENCE [LARGE SCALE GENOMIC DNA]</scope>
    <source>
        <strain evidence="1">Lab_2022b</strain>
    </source>
</reference>
<name>A0AAW1DIF6_9HEMI</name>
<dbReference type="EMBL" id="JAPXFL010000004">
    <property type="protein sequence ID" value="KAK9508224.1"/>
    <property type="molecule type" value="Genomic_DNA"/>
</dbReference>
<comment type="caution">
    <text evidence="1">The sequence shown here is derived from an EMBL/GenBank/DDBJ whole genome shotgun (WGS) entry which is preliminary data.</text>
</comment>
<evidence type="ECO:0000313" key="1">
    <source>
        <dbReference type="EMBL" id="KAK9508224.1"/>
    </source>
</evidence>
<gene>
    <name evidence="1" type="ORF">O3M35_007932</name>
</gene>
<protein>
    <submittedName>
        <fullName evidence="1">Uncharacterized protein</fullName>
    </submittedName>
</protein>
<accession>A0AAW1DIF6</accession>
<proteinExistence type="predicted"/>